<sequence length="463" mass="52392">MTTSAINTLPAITFFYTDNCERQALAPIADEAASRGIPIQWSTDSRQYAEIGVYCEHACKPNAGFSMILLHDLAQRHDIWPHFWHHEPWQAFDMGIVPGPAWVDRWQTQAVYAQARPKLGLFDLGWPKADLVYRNQNEFKQQAQALREKLGLKHERSVLYAPSWENHGKQDDFVQALKDLPVNLLLKQAPWSEKYRWVLNNIDEMDALHRGCADNVYVIDREISIMYCLGLADVMVSDESSVLTEALLLDVPGVAVIDWVIPDTNPPRPACVPYDYVTKTTRANLRDTVLNVLENPQQYQAEIDENKQQQFAYLGESARRIVDNMVAALQGQPLPTPPLTAQVEIDRTTYLHAEKLAAEGDMKLSTQIMLELIKKDSTCWEPYNDLGTVLVGQGQYEDAELLLEKAVHLAQDNPSIPLSNLTEVYCLQEKADKALQTLVKLSKHAPNAAASIPHIRKCMETMF</sequence>
<dbReference type="EMBL" id="FNFX01000001">
    <property type="protein sequence ID" value="SDK13020.1"/>
    <property type="molecule type" value="Genomic_DNA"/>
</dbReference>
<dbReference type="Pfam" id="PF14559">
    <property type="entry name" value="TPR_19"/>
    <property type="match status" value="1"/>
</dbReference>
<dbReference type="InterPro" id="IPR019734">
    <property type="entry name" value="TPR_rpt"/>
</dbReference>
<dbReference type="SMART" id="SM00028">
    <property type="entry name" value="TPR"/>
    <property type="match status" value="2"/>
</dbReference>
<name>A0A1G8ZFS6_9PROT</name>
<proteinExistence type="predicted"/>
<organism evidence="2 3">
    <name type="scientific">Methylophilus rhizosphaerae</name>
    <dbReference type="NCBI Taxonomy" id="492660"/>
    <lineage>
        <taxon>Bacteria</taxon>
        <taxon>Pseudomonadati</taxon>
        <taxon>Pseudomonadota</taxon>
        <taxon>Betaproteobacteria</taxon>
        <taxon>Nitrosomonadales</taxon>
        <taxon>Methylophilaceae</taxon>
        <taxon>Methylophilus</taxon>
    </lineage>
</organism>
<keyword evidence="3" id="KW-1185">Reference proteome</keyword>
<evidence type="ECO:0000313" key="2">
    <source>
        <dbReference type="EMBL" id="SDK13020.1"/>
    </source>
</evidence>
<dbReference type="InterPro" id="IPR011990">
    <property type="entry name" value="TPR-like_helical_dom_sf"/>
</dbReference>
<dbReference type="PROSITE" id="PS50005">
    <property type="entry name" value="TPR"/>
    <property type="match status" value="1"/>
</dbReference>
<gene>
    <name evidence="2" type="ORF">SAMN05192566_0236</name>
</gene>
<dbReference type="GO" id="GO:0047355">
    <property type="term" value="F:CDP-glycerol glycerophosphotransferase activity"/>
    <property type="evidence" value="ECO:0007669"/>
    <property type="project" value="InterPro"/>
</dbReference>
<keyword evidence="2" id="KW-0808">Transferase</keyword>
<dbReference type="InterPro" id="IPR007554">
    <property type="entry name" value="Glycerophosphate_synth"/>
</dbReference>
<evidence type="ECO:0000313" key="3">
    <source>
        <dbReference type="Proteomes" id="UP000198629"/>
    </source>
</evidence>
<accession>A0A1G8ZFS6</accession>
<dbReference type="Pfam" id="PF04464">
    <property type="entry name" value="Glyphos_transf"/>
    <property type="match status" value="1"/>
</dbReference>
<protein>
    <submittedName>
        <fullName evidence="2">CDP-Glycerol:Poly(Glycerophosphate) glycerophosphotransferase</fullName>
    </submittedName>
</protein>
<dbReference type="STRING" id="492660.SAMN05192566_0236"/>
<dbReference type="Gene3D" id="3.40.50.12580">
    <property type="match status" value="1"/>
</dbReference>
<dbReference type="RefSeq" id="WP_091468594.1">
    <property type="nucleotide sequence ID" value="NZ_FNFX01000001.1"/>
</dbReference>
<dbReference type="AlphaFoldDB" id="A0A1G8ZFS6"/>
<reference evidence="3" key="1">
    <citation type="submission" date="2016-10" db="EMBL/GenBank/DDBJ databases">
        <authorList>
            <person name="Varghese N."/>
            <person name="Submissions S."/>
        </authorList>
    </citation>
    <scope>NUCLEOTIDE SEQUENCE [LARGE SCALE GENOMIC DNA]</scope>
    <source>
        <strain evidence="3">CBMB127</strain>
    </source>
</reference>
<dbReference type="Gene3D" id="1.25.40.10">
    <property type="entry name" value="Tetratricopeptide repeat domain"/>
    <property type="match status" value="1"/>
</dbReference>
<dbReference type="OrthoDB" id="9813255at2"/>
<keyword evidence="1" id="KW-0802">TPR repeat</keyword>
<dbReference type="Proteomes" id="UP000198629">
    <property type="component" value="Unassembled WGS sequence"/>
</dbReference>
<evidence type="ECO:0000256" key="1">
    <source>
        <dbReference type="PROSITE-ProRule" id="PRU00339"/>
    </source>
</evidence>
<dbReference type="SUPFAM" id="SSF48452">
    <property type="entry name" value="TPR-like"/>
    <property type="match status" value="1"/>
</dbReference>
<feature type="repeat" description="TPR" evidence="1">
    <location>
        <begin position="380"/>
        <end position="413"/>
    </location>
</feature>
<dbReference type="GO" id="GO:0016020">
    <property type="term" value="C:membrane"/>
    <property type="evidence" value="ECO:0007669"/>
    <property type="project" value="InterPro"/>
</dbReference>
<dbReference type="InterPro" id="IPR043148">
    <property type="entry name" value="TagF_C"/>
</dbReference>
<dbReference type="SUPFAM" id="SSF53756">
    <property type="entry name" value="UDP-Glycosyltransferase/glycogen phosphorylase"/>
    <property type="match status" value="1"/>
</dbReference>